<organism evidence="2 3">
    <name type="scientific">Yaniella flava</name>
    <dbReference type="NCBI Taxonomy" id="287930"/>
    <lineage>
        <taxon>Bacteria</taxon>
        <taxon>Bacillati</taxon>
        <taxon>Actinomycetota</taxon>
        <taxon>Actinomycetes</taxon>
        <taxon>Micrococcales</taxon>
        <taxon>Micrococcaceae</taxon>
        <taxon>Yaniella</taxon>
    </lineage>
</organism>
<dbReference type="Pfam" id="PF12728">
    <property type="entry name" value="HTH_17"/>
    <property type="match status" value="1"/>
</dbReference>
<evidence type="ECO:0000313" key="2">
    <source>
        <dbReference type="EMBL" id="GAA2035388.1"/>
    </source>
</evidence>
<proteinExistence type="predicted"/>
<dbReference type="InterPro" id="IPR010093">
    <property type="entry name" value="SinI_DNA-bd"/>
</dbReference>
<dbReference type="InterPro" id="IPR041657">
    <property type="entry name" value="HTH_17"/>
</dbReference>
<name>A0ABN2UF68_9MICC</name>
<dbReference type="Proteomes" id="UP001501461">
    <property type="component" value="Unassembled WGS sequence"/>
</dbReference>
<gene>
    <name evidence="2" type="ORF">GCM10009720_14870</name>
</gene>
<dbReference type="EMBL" id="BAAAMN010000026">
    <property type="protein sequence ID" value="GAA2035388.1"/>
    <property type="molecule type" value="Genomic_DNA"/>
</dbReference>
<dbReference type="Gene3D" id="1.10.1660.10">
    <property type="match status" value="1"/>
</dbReference>
<reference evidence="2 3" key="1">
    <citation type="journal article" date="2019" name="Int. J. Syst. Evol. Microbiol.">
        <title>The Global Catalogue of Microorganisms (GCM) 10K type strain sequencing project: providing services to taxonomists for standard genome sequencing and annotation.</title>
        <authorList>
            <consortium name="The Broad Institute Genomics Platform"/>
            <consortium name="The Broad Institute Genome Sequencing Center for Infectious Disease"/>
            <person name="Wu L."/>
            <person name="Ma J."/>
        </authorList>
    </citation>
    <scope>NUCLEOTIDE SEQUENCE [LARGE SCALE GENOMIC DNA]</scope>
    <source>
        <strain evidence="2 3">JCM 13595</strain>
    </source>
</reference>
<evidence type="ECO:0000259" key="1">
    <source>
        <dbReference type="Pfam" id="PF12728"/>
    </source>
</evidence>
<dbReference type="NCBIfam" id="TIGR01764">
    <property type="entry name" value="excise"/>
    <property type="match status" value="1"/>
</dbReference>
<feature type="domain" description="Helix-turn-helix" evidence="1">
    <location>
        <begin position="74"/>
        <end position="122"/>
    </location>
</feature>
<sequence length="146" mass="16091">MATATPERITVGNETLKEAREAGKEDLQNSSLVLRHADGSEQVFPAHLQEVLINTLKALAGSGEVSIGKMPDELTTTVAADAIGVSRPTLMKWAQEGKIDSYKVGSHSRFRHDDVLALKKQRVQAQRDAFTELRTLDAELDEMFED</sequence>
<evidence type="ECO:0000313" key="3">
    <source>
        <dbReference type="Proteomes" id="UP001501461"/>
    </source>
</evidence>
<protein>
    <submittedName>
        <fullName evidence="2">Helix-turn-helix domain-containing protein</fullName>
    </submittedName>
</protein>
<keyword evidence="3" id="KW-1185">Reference proteome</keyword>
<accession>A0ABN2UF68</accession>
<dbReference type="InterPro" id="IPR009061">
    <property type="entry name" value="DNA-bd_dom_put_sf"/>
</dbReference>
<comment type="caution">
    <text evidence="2">The sequence shown here is derived from an EMBL/GenBank/DDBJ whole genome shotgun (WGS) entry which is preliminary data.</text>
</comment>
<dbReference type="SUPFAM" id="SSF46955">
    <property type="entry name" value="Putative DNA-binding domain"/>
    <property type="match status" value="1"/>
</dbReference>